<feature type="region of interest" description="Disordered" evidence="1">
    <location>
        <begin position="201"/>
        <end position="224"/>
    </location>
</feature>
<feature type="domain" description="J" evidence="3">
    <location>
        <begin position="122"/>
        <end position="185"/>
    </location>
</feature>
<feature type="region of interest" description="Disordered" evidence="1">
    <location>
        <begin position="1"/>
        <end position="73"/>
    </location>
</feature>
<dbReference type="Gene3D" id="1.10.287.110">
    <property type="entry name" value="DnaJ domain"/>
    <property type="match status" value="1"/>
</dbReference>
<accession>W9CEM4</accession>
<evidence type="ECO:0000256" key="2">
    <source>
        <dbReference type="SAM" id="Phobius"/>
    </source>
</evidence>
<dbReference type="InterPro" id="IPR001623">
    <property type="entry name" value="DnaJ_domain"/>
</dbReference>
<feature type="compositionally biased region" description="Polar residues" evidence="1">
    <location>
        <begin position="36"/>
        <end position="73"/>
    </location>
</feature>
<keyword evidence="2" id="KW-0472">Membrane</keyword>
<protein>
    <recommendedName>
        <fullName evidence="3">J domain-containing protein</fullName>
    </recommendedName>
</protein>
<keyword evidence="5" id="KW-1185">Reference proteome</keyword>
<evidence type="ECO:0000259" key="3">
    <source>
        <dbReference type="PROSITE" id="PS50076"/>
    </source>
</evidence>
<dbReference type="AlphaFoldDB" id="W9CEM4"/>
<sequence length="582" mass="65155">MSSFSKSRSRQQTQTPPTTPSTSTTQIPRPLPFPTEKSQYKSWVSARSSSPVISNAPSTPSTPLRSVSYPTHATLNANGNNNISHRFANYDQISSSTPEIGAQPIVEEKVEKVEMSNPYTMSYYEILGLPESADVTTKDIDEAYRKILANNNTPSTHPTHDPATLQRIQKTLTNALRRRAYDLGRRAHLLLRTHAQDRETFERGRTGEYVHSESRSESHSDTDFQSDYRHVNSVTAKRFVDNLRTENLKNEMEGVKRDFEEKIGNMGIGMGMGMGIGIGIGMDGCNEEGVAYEEMLYGAKGSEPRGERLSLDFEFNGSGSDVESGSEEEGESGGTFSEREEEREKFDILQWRREREREMEMENLLRLAAAVPLPESASFDTEIEAETERAVEDMAIPMNIPESPSKIHLEAIFQMQMQMYTEEDLSIINFLFPNTTPCPISCPTLTTKSKSKSKSKSNSASCKEIWEIDYESSCDCDSDTDIDAETPTQDTNPSTSISINHNPEPSSSSLFSEYNPDATSENCVLEEEEKEIWEFDYTPFSSSSSLDTNSETCETIHLATTLTASIFFVSALWVWVWCACAV</sequence>
<gene>
    <name evidence="4" type="ORF">SBOR_4401</name>
</gene>
<dbReference type="InterPro" id="IPR036869">
    <property type="entry name" value="J_dom_sf"/>
</dbReference>
<proteinExistence type="predicted"/>
<dbReference type="PROSITE" id="PS50076">
    <property type="entry name" value="DNAJ_2"/>
    <property type="match status" value="1"/>
</dbReference>
<keyword evidence="2" id="KW-1133">Transmembrane helix</keyword>
<feature type="transmembrane region" description="Helical" evidence="2">
    <location>
        <begin position="556"/>
        <end position="578"/>
    </location>
</feature>
<dbReference type="HOGENOM" id="CLU_431459_0_0_1"/>
<keyword evidence="2" id="KW-0812">Transmembrane</keyword>
<dbReference type="Proteomes" id="UP000019487">
    <property type="component" value="Unassembled WGS sequence"/>
</dbReference>
<reference evidence="4 5" key="1">
    <citation type="journal article" date="2014" name="Genome Announc.">
        <title>Draft genome sequence of Sclerotinia borealis, a psychrophilic plant pathogenic fungus.</title>
        <authorList>
            <person name="Mardanov A.V."/>
            <person name="Beletsky A.V."/>
            <person name="Kadnikov V.V."/>
            <person name="Ignatov A.N."/>
            <person name="Ravin N.V."/>
        </authorList>
    </citation>
    <scope>NUCLEOTIDE SEQUENCE [LARGE SCALE GENOMIC DNA]</scope>
    <source>
        <strain evidence="5">F-4157</strain>
    </source>
</reference>
<dbReference type="SUPFAM" id="SSF46565">
    <property type="entry name" value="Chaperone J-domain"/>
    <property type="match status" value="1"/>
</dbReference>
<feature type="compositionally biased region" description="Polar residues" evidence="1">
    <location>
        <begin position="487"/>
        <end position="515"/>
    </location>
</feature>
<organism evidence="4 5">
    <name type="scientific">Sclerotinia borealis (strain F-4128)</name>
    <dbReference type="NCBI Taxonomy" id="1432307"/>
    <lineage>
        <taxon>Eukaryota</taxon>
        <taxon>Fungi</taxon>
        <taxon>Dikarya</taxon>
        <taxon>Ascomycota</taxon>
        <taxon>Pezizomycotina</taxon>
        <taxon>Leotiomycetes</taxon>
        <taxon>Helotiales</taxon>
        <taxon>Sclerotiniaceae</taxon>
        <taxon>Sclerotinia</taxon>
    </lineage>
</organism>
<feature type="compositionally biased region" description="Low complexity" evidence="1">
    <location>
        <begin position="10"/>
        <end position="28"/>
    </location>
</feature>
<dbReference type="OrthoDB" id="3560151at2759"/>
<name>W9CEM4_SCLBF</name>
<evidence type="ECO:0000313" key="4">
    <source>
        <dbReference type="EMBL" id="ESZ95222.1"/>
    </source>
</evidence>
<dbReference type="EMBL" id="AYSA01000201">
    <property type="protein sequence ID" value="ESZ95222.1"/>
    <property type="molecule type" value="Genomic_DNA"/>
</dbReference>
<comment type="caution">
    <text evidence="4">The sequence shown here is derived from an EMBL/GenBank/DDBJ whole genome shotgun (WGS) entry which is preliminary data.</text>
</comment>
<feature type="region of interest" description="Disordered" evidence="1">
    <location>
        <begin position="310"/>
        <end position="345"/>
    </location>
</feature>
<evidence type="ECO:0000256" key="1">
    <source>
        <dbReference type="SAM" id="MobiDB-lite"/>
    </source>
</evidence>
<feature type="region of interest" description="Disordered" evidence="1">
    <location>
        <begin position="478"/>
        <end position="515"/>
    </location>
</feature>
<evidence type="ECO:0000313" key="5">
    <source>
        <dbReference type="Proteomes" id="UP000019487"/>
    </source>
</evidence>